<proteinExistence type="predicted"/>
<dbReference type="AlphaFoldDB" id="A0AAV6JFD4"/>
<dbReference type="InterPro" id="IPR044730">
    <property type="entry name" value="RNase_H-like_dom_plant"/>
</dbReference>
<comment type="caution">
    <text evidence="2">The sequence shown here is derived from an EMBL/GenBank/DDBJ whole genome shotgun (WGS) entry which is preliminary data.</text>
</comment>
<accession>A0AAV6JFD4</accession>
<dbReference type="GO" id="GO:0003676">
    <property type="term" value="F:nucleic acid binding"/>
    <property type="evidence" value="ECO:0007669"/>
    <property type="project" value="InterPro"/>
</dbReference>
<organism evidence="2 3">
    <name type="scientific">Rhododendron griersonianum</name>
    <dbReference type="NCBI Taxonomy" id="479676"/>
    <lineage>
        <taxon>Eukaryota</taxon>
        <taxon>Viridiplantae</taxon>
        <taxon>Streptophyta</taxon>
        <taxon>Embryophyta</taxon>
        <taxon>Tracheophyta</taxon>
        <taxon>Spermatophyta</taxon>
        <taxon>Magnoliopsida</taxon>
        <taxon>eudicotyledons</taxon>
        <taxon>Gunneridae</taxon>
        <taxon>Pentapetalae</taxon>
        <taxon>asterids</taxon>
        <taxon>Ericales</taxon>
        <taxon>Ericaceae</taxon>
        <taxon>Ericoideae</taxon>
        <taxon>Rhodoreae</taxon>
        <taxon>Rhododendron</taxon>
    </lineage>
</organism>
<reference evidence="2" key="1">
    <citation type="submission" date="2020-08" db="EMBL/GenBank/DDBJ databases">
        <title>Plant Genome Project.</title>
        <authorList>
            <person name="Zhang R.-G."/>
        </authorList>
    </citation>
    <scope>NUCLEOTIDE SEQUENCE</scope>
    <source>
        <strain evidence="2">WSP0</strain>
        <tissue evidence="2">Leaf</tissue>
    </source>
</reference>
<evidence type="ECO:0000313" key="2">
    <source>
        <dbReference type="EMBL" id="KAG5539802.1"/>
    </source>
</evidence>
<sequence length="176" mass="20147">MKLPLDSIRAITLPVYTQSFDHPIWVGTENGVFTNVIIESDFFTAVKLIKEGNLGDHPNSVVINEAHYLMTRTNTLIEHIYRSADQCADHLARVGAEQNEELGIEHDMPISIREFVFFFCSAKRNFLLISKGYIERKKKDKNSTSSNKELDDNTSNESYNFKLRIPSKYPLKSSTE</sequence>
<dbReference type="GO" id="GO:0004523">
    <property type="term" value="F:RNA-DNA hybrid ribonuclease activity"/>
    <property type="evidence" value="ECO:0007669"/>
    <property type="project" value="InterPro"/>
</dbReference>
<protein>
    <recommendedName>
        <fullName evidence="1">RNase H type-1 domain-containing protein</fullName>
    </recommendedName>
</protein>
<dbReference type="Proteomes" id="UP000823749">
    <property type="component" value="Chromosome 7"/>
</dbReference>
<evidence type="ECO:0000313" key="3">
    <source>
        <dbReference type="Proteomes" id="UP000823749"/>
    </source>
</evidence>
<feature type="domain" description="RNase H type-1" evidence="1">
    <location>
        <begin position="33"/>
        <end position="93"/>
    </location>
</feature>
<dbReference type="CDD" id="cd06222">
    <property type="entry name" value="RNase_H_like"/>
    <property type="match status" value="1"/>
</dbReference>
<dbReference type="EMBL" id="JACTNZ010000007">
    <property type="protein sequence ID" value="KAG5539802.1"/>
    <property type="molecule type" value="Genomic_DNA"/>
</dbReference>
<dbReference type="InterPro" id="IPR002156">
    <property type="entry name" value="RNaseH_domain"/>
</dbReference>
<keyword evidence="3" id="KW-1185">Reference proteome</keyword>
<dbReference type="Pfam" id="PF13456">
    <property type="entry name" value="RVT_3"/>
    <property type="match status" value="1"/>
</dbReference>
<gene>
    <name evidence="2" type="ORF">RHGRI_020126</name>
</gene>
<name>A0AAV6JFD4_9ERIC</name>
<evidence type="ECO:0000259" key="1">
    <source>
        <dbReference type="Pfam" id="PF13456"/>
    </source>
</evidence>